<sequence>MTLIQLLSVAEHLNFRHAAGALGVTQSSISTRIKALEETLGIVLFERRHRGVRLTEAGRRFVAEVSPVSSRSTMLSGRQARLLTARSDTSRLGCTARSRQDFLLIFVGAIAQLTRELSRASSKDRRHILSP</sequence>
<dbReference type="SUPFAM" id="SSF46785">
    <property type="entry name" value="Winged helix' DNA-binding domain"/>
    <property type="match status" value="1"/>
</dbReference>
<dbReference type="InterPro" id="IPR000847">
    <property type="entry name" value="LysR_HTH_N"/>
</dbReference>
<accession>A0A0U5F0E6</accession>
<evidence type="ECO:0000259" key="5">
    <source>
        <dbReference type="PROSITE" id="PS50931"/>
    </source>
</evidence>
<dbReference type="AlphaFoldDB" id="A0A0U5F0E6"/>
<evidence type="ECO:0000313" key="6">
    <source>
        <dbReference type="EMBL" id="CEF41416.1"/>
    </source>
</evidence>
<dbReference type="InterPro" id="IPR036390">
    <property type="entry name" value="WH_DNA-bd_sf"/>
</dbReference>
<evidence type="ECO:0000256" key="2">
    <source>
        <dbReference type="ARBA" id="ARBA00023015"/>
    </source>
</evidence>
<dbReference type="InterPro" id="IPR036388">
    <property type="entry name" value="WH-like_DNA-bd_sf"/>
</dbReference>
<keyword evidence="7" id="KW-1185">Reference proteome</keyword>
<dbReference type="EMBL" id="LN606600">
    <property type="protein sequence ID" value="CEF41416.1"/>
    <property type="molecule type" value="Genomic_DNA"/>
</dbReference>
<dbReference type="PRINTS" id="PR00039">
    <property type="entry name" value="HTHLYSR"/>
</dbReference>
<dbReference type="PANTHER" id="PTHR30346:SF0">
    <property type="entry name" value="HCA OPERON TRANSCRIPTIONAL ACTIVATOR HCAR"/>
    <property type="match status" value="1"/>
</dbReference>
<comment type="similarity">
    <text evidence="1">Belongs to the LysR transcriptional regulatory family.</text>
</comment>
<dbReference type="KEGG" id="asz:ASN_2111"/>
<dbReference type="PANTHER" id="PTHR30346">
    <property type="entry name" value="TRANSCRIPTIONAL DUAL REGULATOR HCAR-RELATED"/>
    <property type="match status" value="1"/>
</dbReference>
<evidence type="ECO:0000256" key="3">
    <source>
        <dbReference type="ARBA" id="ARBA00023125"/>
    </source>
</evidence>
<evidence type="ECO:0000256" key="4">
    <source>
        <dbReference type="ARBA" id="ARBA00023163"/>
    </source>
</evidence>
<protein>
    <submittedName>
        <fullName evidence="6">LysR family transcriptional regulator</fullName>
    </submittedName>
</protein>
<evidence type="ECO:0000256" key="1">
    <source>
        <dbReference type="ARBA" id="ARBA00009437"/>
    </source>
</evidence>
<dbReference type="GO" id="GO:0032993">
    <property type="term" value="C:protein-DNA complex"/>
    <property type="evidence" value="ECO:0007669"/>
    <property type="project" value="TreeGrafter"/>
</dbReference>
<keyword evidence="3" id="KW-0238">DNA-binding</keyword>
<dbReference type="PATRIC" id="fig|446692.3.peg.2182"/>
<dbReference type="PROSITE" id="PS50931">
    <property type="entry name" value="HTH_LYSR"/>
    <property type="match status" value="1"/>
</dbReference>
<dbReference type="RefSeq" id="WP_231948162.1">
    <property type="nucleotide sequence ID" value="NZ_LN606600.1"/>
</dbReference>
<dbReference type="Proteomes" id="UP000056109">
    <property type="component" value="Chromosome I"/>
</dbReference>
<keyword evidence="4" id="KW-0804">Transcription</keyword>
<dbReference type="Gene3D" id="1.10.10.10">
    <property type="entry name" value="Winged helix-like DNA-binding domain superfamily/Winged helix DNA-binding domain"/>
    <property type="match status" value="1"/>
</dbReference>
<dbReference type="GO" id="GO:0003700">
    <property type="term" value="F:DNA-binding transcription factor activity"/>
    <property type="evidence" value="ECO:0007669"/>
    <property type="project" value="InterPro"/>
</dbReference>
<reference evidence="7" key="1">
    <citation type="submission" date="2014-09" db="EMBL/GenBank/DDBJ databases">
        <authorList>
            <person name="Illeghems K.G."/>
        </authorList>
    </citation>
    <scope>NUCLEOTIDE SEQUENCE [LARGE SCALE GENOMIC DNA]</scope>
    <source>
        <strain evidence="7">108B</strain>
    </source>
</reference>
<name>A0A0U5F0E6_9PROT</name>
<dbReference type="GeneID" id="73003106"/>
<dbReference type="Pfam" id="PF00126">
    <property type="entry name" value="HTH_1"/>
    <property type="match status" value="1"/>
</dbReference>
<keyword evidence="2" id="KW-0805">Transcription regulation</keyword>
<proteinExistence type="inferred from homology"/>
<feature type="domain" description="HTH lysR-type" evidence="5">
    <location>
        <begin position="1"/>
        <end position="55"/>
    </location>
</feature>
<dbReference type="GO" id="GO:0003677">
    <property type="term" value="F:DNA binding"/>
    <property type="evidence" value="ECO:0007669"/>
    <property type="project" value="UniProtKB-KW"/>
</dbReference>
<organism evidence="6 7">
    <name type="scientific">Acetobacter senegalensis</name>
    <dbReference type="NCBI Taxonomy" id="446692"/>
    <lineage>
        <taxon>Bacteria</taxon>
        <taxon>Pseudomonadati</taxon>
        <taxon>Pseudomonadota</taxon>
        <taxon>Alphaproteobacteria</taxon>
        <taxon>Acetobacterales</taxon>
        <taxon>Acetobacteraceae</taxon>
        <taxon>Acetobacter</taxon>
    </lineage>
</organism>
<evidence type="ECO:0000313" key="7">
    <source>
        <dbReference type="Proteomes" id="UP000056109"/>
    </source>
</evidence>
<gene>
    <name evidence="6" type="ORF">ASN_2111</name>
</gene>
<dbReference type="FunFam" id="1.10.10.10:FF:000001">
    <property type="entry name" value="LysR family transcriptional regulator"/>
    <property type="match status" value="1"/>
</dbReference>